<evidence type="ECO:0000256" key="1">
    <source>
        <dbReference type="SAM" id="Coils"/>
    </source>
</evidence>
<evidence type="ECO:0000313" key="3">
    <source>
        <dbReference type="Proteomes" id="UP000887116"/>
    </source>
</evidence>
<name>A0A8X6M5I9_TRICU</name>
<gene>
    <name evidence="2" type="primary">NCL1_36049</name>
    <name evidence="2" type="ORF">TNCT_381251</name>
</gene>
<reference evidence="2" key="1">
    <citation type="submission" date="2020-07" db="EMBL/GenBank/DDBJ databases">
        <title>Multicomponent nature underlies the extraordinary mechanical properties of spider dragline silk.</title>
        <authorList>
            <person name="Kono N."/>
            <person name="Nakamura H."/>
            <person name="Mori M."/>
            <person name="Yoshida Y."/>
            <person name="Ohtoshi R."/>
            <person name="Malay A.D."/>
            <person name="Moran D.A.P."/>
            <person name="Tomita M."/>
            <person name="Numata K."/>
            <person name="Arakawa K."/>
        </authorList>
    </citation>
    <scope>NUCLEOTIDE SEQUENCE</scope>
</reference>
<proteinExistence type="predicted"/>
<accession>A0A8X6M5I9</accession>
<protein>
    <submittedName>
        <fullName evidence="2">DUF1758 domain-containing protein</fullName>
    </submittedName>
</protein>
<keyword evidence="1" id="KW-0175">Coiled coil</keyword>
<dbReference type="Proteomes" id="UP000887116">
    <property type="component" value="Unassembled WGS sequence"/>
</dbReference>
<sequence length="208" mass="23621">MNYRRLVLFALVHYQVRTRKSEGTDEIFRVDVLFALVHYQVRTRKSGHRRNSSKEADRRLEELIVEIERLDAELSPVESEIEDFEKRYFDLKLKLKDKIDAIDASRSINLSRQNISIATPTEQSSANFQLPKPNIPVFSDVNANCKQDTDNTLKGSVDQQEVSNTELDAENTTLNSSTSVNNAKCVSFLPTAKVLIYNSEGGSFLFTG</sequence>
<organism evidence="2 3">
    <name type="scientific">Trichonephila clavata</name>
    <name type="common">Joro spider</name>
    <name type="synonym">Nephila clavata</name>
    <dbReference type="NCBI Taxonomy" id="2740835"/>
    <lineage>
        <taxon>Eukaryota</taxon>
        <taxon>Metazoa</taxon>
        <taxon>Ecdysozoa</taxon>
        <taxon>Arthropoda</taxon>
        <taxon>Chelicerata</taxon>
        <taxon>Arachnida</taxon>
        <taxon>Araneae</taxon>
        <taxon>Araneomorphae</taxon>
        <taxon>Entelegynae</taxon>
        <taxon>Araneoidea</taxon>
        <taxon>Nephilidae</taxon>
        <taxon>Trichonephila</taxon>
    </lineage>
</organism>
<feature type="coiled-coil region" evidence="1">
    <location>
        <begin position="53"/>
        <end position="87"/>
    </location>
</feature>
<dbReference type="EMBL" id="BMAO01009705">
    <property type="protein sequence ID" value="GFR32707.1"/>
    <property type="molecule type" value="Genomic_DNA"/>
</dbReference>
<evidence type="ECO:0000313" key="2">
    <source>
        <dbReference type="EMBL" id="GFR32707.1"/>
    </source>
</evidence>
<dbReference type="AlphaFoldDB" id="A0A8X6M5I9"/>
<comment type="caution">
    <text evidence="2">The sequence shown here is derived from an EMBL/GenBank/DDBJ whole genome shotgun (WGS) entry which is preliminary data.</text>
</comment>
<keyword evidence="3" id="KW-1185">Reference proteome</keyword>